<organism evidence="5 6">
    <name type="scientific">Rudaeicoccus suwonensis</name>
    <dbReference type="NCBI Taxonomy" id="657409"/>
    <lineage>
        <taxon>Bacteria</taxon>
        <taxon>Bacillati</taxon>
        <taxon>Actinomycetota</taxon>
        <taxon>Actinomycetes</taxon>
        <taxon>Micrococcales</taxon>
        <taxon>Dermacoccaceae</taxon>
        <taxon>Rudaeicoccus</taxon>
    </lineage>
</organism>
<evidence type="ECO:0000256" key="3">
    <source>
        <dbReference type="ARBA" id="ARBA00048132"/>
    </source>
</evidence>
<gene>
    <name evidence="5" type="ORF">BKA23_3323</name>
</gene>
<dbReference type="InterPro" id="IPR036188">
    <property type="entry name" value="FAD/NAD-bd_sf"/>
</dbReference>
<dbReference type="InterPro" id="IPR050097">
    <property type="entry name" value="Ferredoxin-NADP_redctase_2"/>
</dbReference>
<protein>
    <submittedName>
        <fullName evidence="5">Thioredoxin reductase (NADPH)</fullName>
    </submittedName>
</protein>
<evidence type="ECO:0000313" key="6">
    <source>
        <dbReference type="Proteomes" id="UP000318297"/>
    </source>
</evidence>
<accession>A0A561DX89</accession>
<evidence type="ECO:0000256" key="1">
    <source>
        <dbReference type="ARBA" id="ARBA00022630"/>
    </source>
</evidence>
<evidence type="ECO:0000313" key="5">
    <source>
        <dbReference type="EMBL" id="TWE07956.1"/>
    </source>
</evidence>
<keyword evidence="1" id="KW-0285">Flavoprotein</keyword>
<dbReference type="Proteomes" id="UP000318297">
    <property type="component" value="Unassembled WGS sequence"/>
</dbReference>
<dbReference type="RefSeq" id="WP_145230462.1">
    <property type="nucleotide sequence ID" value="NZ_VIVQ01000004.1"/>
</dbReference>
<dbReference type="Pfam" id="PF07992">
    <property type="entry name" value="Pyr_redox_2"/>
    <property type="match status" value="1"/>
</dbReference>
<dbReference type="AlphaFoldDB" id="A0A561DX89"/>
<evidence type="ECO:0000259" key="4">
    <source>
        <dbReference type="Pfam" id="PF07992"/>
    </source>
</evidence>
<name>A0A561DX89_9MICO</name>
<dbReference type="Gene3D" id="3.50.50.60">
    <property type="entry name" value="FAD/NAD(P)-binding domain"/>
    <property type="match status" value="2"/>
</dbReference>
<keyword evidence="6" id="KW-1185">Reference proteome</keyword>
<comment type="caution">
    <text evidence="5">The sequence shown here is derived from an EMBL/GenBank/DDBJ whole genome shotgun (WGS) entry which is preliminary data.</text>
</comment>
<dbReference type="OrthoDB" id="109585at2"/>
<comment type="catalytic activity">
    <reaction evidence="3">
        <text>[thioredoxin]-dithiol + NADP(+) = [thioredoxin]-disulfide + NADPH + H(+)</text>
        <dbReference type="Rhea" id="RHEA:20345"/>
        <dbReference type="Rhea" id="RHEA-COMP:10698"/>
        <dbReference type="Rhea" id="RHEA-COMP:10700"/>
        <dbReference type="ChEBI" id="CHEBI:15378"/>
        <dbReference type="ChEBI" id="CHEBI:29950"/>
        <dbReference type="ChEBI" id="CHEBI:50058"/>
        <dbReference type="ChEBI" id="CHEBI:57783"/>
        <dbReference type="ChEBI" id="CHEBI:58349"/>
        <dbReference type="EC" id="1.8.1.9"/>
    </reaction>
</comment>
<evidence type="ECO:0000256" key="2">
    <source>
        <dbReference type="ARBA" id="ARBA00023002"/>
    </source>
</evidence>
<dbReference type="PANTHER" id="PTHR48105">
    <property type="entry name" value="THIOREDOXIN REDUCTASE 1-RELATED-RELATED"/>
    <property type="match status" value="1"/>
</dbReference>
<sequence>MKPRTPAILLIGETCRETLEHEFGRYAADYQVVCVSGLGAAMAQTQSLIAQHIPIALVCAEFYLPDASGLVALDCVHAVSPTSKRCVMIAWGEFRATVEQVHDAQAAGRIDAPLGVPRGARDEEFHTAVTELLSDWGWTAGGPVVESIRIVAPVINAQAAQLRDFLERHGMPSKIIAPDTPIGRSVLERIDADPDTWTDYPLLTSPVTPDVLVQPTIGDLGRMIWAREPVEDGRIYDLAIVGAGPAGLAAAVYGASEGLSTIVLDAEAIGGQAGTSSMIRNYLGFPRGISGMRLAQRARGQANRFGAKLYPARPVLGVDLAEDEGQTHRLDVGDGEVRATSLLIATGVAYRRLGVEVLESFVGLGVNYGAATSASRDCVGKDVHVVGGGNSAGQAAVHLARFARSVTIVIRRPNLTETMSDYLIKEIDANPRIAVQACAEVVDGGGGGRLEWITVLDKNTGARTNVGCGGLFLLLGAKPCCDWLPQDVARDSAGFVFTGRDVPTEAWVDGAPPAAFETTVPGVFAAGDIRAGSMKRVASASGEGAAVIPLVHAHLESSSRSAQP</sequence>
<dbReference type="EMBL" id="VIVQ01000004">
    <property type="protein sequence ID" value="TWE07956.1"/>
    <property type="molecule type" value="Genomic_DNA"/>
</dbReference>
<keyword evidence="2" id="KW-0560">Oxidoreductase</keyword>
<feature type="domain" description="FAD/NAD(P)-binding" evidence="4">
    <location>
        <begin position="236"/>
        <end position="544"/>
    </location>
</feature>
<dbReference type="PRINTS" id="PR00368">
    <property type="entry name" value="FADPNR"/>
</dbReference>
<dbReference type="PRINTS" id="PR00469">
    <property type="entry name" value="PNDRDTASEII"/>
</dbReference>
<proteinExistence type="predicted"/>
<dbReference type="SUPFAM" id="SSF51905">
    <property type="entry name" value="FAD/NAD(P)-binding domain"/>
    <property type="match status" value="1"/>
</dbReference>
<reference evidence="5 6" key="1">
    <citation type="submission" date="2019-06" db="EMBL/GenBank/DDBJ databases">
        <title>Sequencing the genomes of 1000 actinobacteria strains.</title>
        <authorList>
            <person name="Klenk H.-P."/>
        </authorList>
    </citation>
    <scope>NUCLEOTIDE SEQUENCE [LARGE SCALE GENOMIC DNA]</scope>
    <source>
        <strain evidence="5 6">DSM 19560</strain>
    </source>
</reference>
<dbReference type="InterPro" id="IPR023753">
    <property type="entry name" value="FAD/NAD-binding_dom"/>
</dbReference>
<dbReference type="GO" id="GO:0004791">
    <property type="term" value="F:thioredoxin-disulfide reductase (NADPH) activity"/>
    <property type="evidence" value="ECO:0007669"/>
    <property type="project" value="UniProtKB-EC"/>
</dbReference>